<dbReference type="GO" id="GO:0003677">
    <property type="term" value="F:DNA binding"/>
    <property type="evidence" value="ECO:0007669"/>
    <property type="project" value="InterPro"/>
</dbReference>
<dbReference type="Proteomes" id="UP000295717">
    <property type="component" value="Unassembled WGS sequence"/>
</dbReference>
<dbReference type="InterPro" id="IPR011010">
    <property type="entry name" value="DNA_brk_join_enz"/>
</dbReference>
<proteinExistence type="inferred from homology"/>
<dbReference type="AlphaFoldDB" id="A0A4R3MW80"/>
<name>A0A4R3MW80_9GAMM</name>
<dbReference type="GO" id="GO:0015074">
    <property type="term" value="P:DNA integration"/>
    <property type="evidence" value="ECO:0007669"/>
    <property type="project" value="UniProtKB-KW"/>
</dbReference>
<evidence type="ECO:0000313" key="6">
    <source>
        <dbReference type="Proteomes" id="UP000295717"/>
    </source>
</evidence>
<dbReference type="PANTHER" id="PTHR30629">
    <property type="entry name" value="PROPHAGE INTEGRASE"/>
    <property type="match status" value="1"/>
</dbReference>
<evidence type="ECO:0000313" key="5">
    <source>
        <dbReference type="EMBL" id="TCT18993.1"/>
    </source>
</evidence>
<evidence type="ECO:0000256" key="2">
    <source>
        <dbReference type="ARBA" id="ARBA00022908"/>
    </source>
</evidence>
<evidence type="ECO:0000256" key="1">
    <source>
        <dbReference type="ARBA" id="ARBA00008857"/>
    </source>
</evidence>
<dbReference type="Gene3D" id="1.10.443.10">
    <property type="entry name" value="Intergrase catalytic core"/>
    <property type="match status" value="1"/>
</dbReference>
<feature type="domain" description="Tyr recombinase" evidence="4">
    <location>
        <begin position="1"/>
        <end position="118"/>
    </location>
</feature>
<dbReference type="InterPro" id="IPR013762">
    <property type="entry name" value="Integrase-like_cat_sf"/>
</dbReference>
<dbReference type="EMBL" id="SMAO01000010">
    <property type="protein sequence ID" value="TCT18993.1"/>
    <property type="molecule type" value="Genomic_DNA"/>
</dbReference>
<dbReference type="Pfam" id="PF00589">
    <property type="entry name" value="Phage_integrase"/>
    <property type="match status" value="1"/>
</dbReference>
<dbReference type="PANTHER" id="PTHR30629:SF2">
    <property type="entry name" value="PROPHAGE INTEGRASE INTS-RELATED"/>
    <property type="match status" value="1"/>
</dbReference>
<evidence type="ECO:0000256" key="3">
    <source>
        <dbReference type="ARBA" id="ARBA00023172"/>
    </source>
</evidence>
<keyword evidence="6" id="KW-1185">Reference proteome</keyword>
<dbReference type="RefSeq" id="WP_132978352.1">
    <property type="nucleotide sequence ID" value="NZ_SMAO01000010.1"/>
</dbReference>
<keyword evidence="3" id="KW-0233">DNA recombination</keyword>
<comment type="similarity">
    <text evidence="1">Belongs to the 'phage' integrase family.</text>
</comment>
<organism evidence="5 6">
    <name type="scientific">Thiobaca trueperi</name>
    <dbReference type="NCBI Taxonomy" id="127458"/>
    <lineage>
        <taxon>Bacteria</taxon>
        <taxon>Pseudomonadati</taxon>
        <taxon>Pseudomonadota</taxon>
        <taxon>Gammaproteobacteria</taxon>
        <taxon>Chromatiales</taxon>
        <taxon>Chromatiaceae</taxon>
        <taxon>Thiobaca</taxon>
    </lineage>
</organism>
<keyword evidence="2" id="KW-0229">DNA integration</keyword>
<dbReference type="InterPro" id="IPR002104">
    <property type="entry name" value="Integrase_catalytic"/>
</dbReference>
<dbReference type="GO" id="GO:0006310">
    <property type="term" value="P:DNA recombination"/>
    <property type="evidence" value="ECO:0007669"/>
    <property type="project" value="UniProtKB-KW"/>
</dbReference>
<protein>
    <submittedName>
        <fullName evidence="5">Phage integrase family protein</fullName>
    </submittedName>
</protein>
<gene>
    <name evidence="5" type="ORF">EDC35_11040</name>
</gene>
<reference evidence="5 6" key="1">
    <citation type="submission" date="2019-03" db="EMBL/GenBank/DDBJ databases">
        <title>Genomic Encyclopedia of Type Strains, Phase IV (KMG-IV): sequencing the most valuable type-strain genomes for metagenomic binning, comparative biology and taxonomic classification.</title>
        <authorList>
            <person name="Goeker M."/>
        </authorList>
    </citation>
    <scope>NUCLEOTIDE SEQUENCE [LARGE SCALE GENOMIC DNA]</scope>
    <source>
        <strain evidence="5 6">DSM 13587</strain>
    </source>
</reference>
<dbReference type="SUPFAM" id="SSF56349">
    <property type="entry name" value="DNA breaking-rejoining enzymes"/>
    <property type="match status" value="1"/>
</dbReference>
<comment type="caution">
    <text evidence="5">The sequence shown here is derived from an EMBL/GenBank/DDBJ whole genome shotgun (WGS) entry which is preliminary data.</text>
</comment>
<accession>A0A4R3MW80</accession>
<dbReference type="OrthoDB" id="9795573at2"/>
<evidence type="ECO:0000259" key="4">
    <source>
        <dbReference type="PROSITE" id="PS51898"/>
    </source>
</evidence>
<sequence>MVPDTKNHEPHTLPLSDFLFDLLTSRRTQAAPGDRYVFASDTNRAGHLGDIQRQLNRVTARSGITFTLHDLRRTFMTTAEGLDISAYAVKRLANHKTSGDVTAGYVITDVERLRKPMQAVADFLLRAIGLRPRGEVVTLPRSTQEQAG</sequence>
<dbReference type="PROSITE" id="PS51898">
    <property type="entry name" value="TYR_RECOMBINASE"/>
    <property type="match status" value="1"/>
</dbReference>
<dbReference type="InterPro" id="IPR050808">
    <property type="entry name" value="Phage_Integrase"/>
</dbReference>